<keyword evidence="4 6" id="KW-1133">Transmembrane helix</keyword>
<feature type="transmembrane region" description="Helical" evidence="6">
    <location>
        <begin position="106"/>
        <end position="126"/>
    </location>
</feature>
<keyword evidence="2" id="KW-0813">Transport</keyword>
<protein>
    <recommendedName>
        <fullName evidence="7">Cation efflux protein transmembrane domain-containing protein</fullName>
    </recommendedName>
</protein>
<dbReference type="InterPro" id="IPR027469">
    <property type="entry name" value="Cation_efflux_TMD_sf"/>
</dbReference>
<comment type="subcellular location">
    <subcellularLocation>
        <location evidence="1">Membrane</location>
        <topology evidence="1">Multi-pass membrane protein</topology>
    </subcellularLocation>
</comment>
<dbReference type="Gene3D" id="1.20.1510.10">
    <property type="entry name" value="Cation efflux protein transmembrane domain"/>
    <property type="match status" value="1"/>
</dbReference>
<organism evidence="8 9">
    <name type="scientific">Thalassiosira oceanica</name>
    <name type="common">Marine diatom</name>
    <dbReference type="NCBI Taxonomy" id="159749"/>
    <lineage>
        <taxon>Eukaryota</taxon>
        <taxon>Sar</taxon>
        <taxon>Stramenopiles</taxon>
        <taxon>Ochrophyta</taxon>
        <taxon>Bacillariophyta</taxon>
        <taxon>Coscinodiscophyceae</taxon>
        <taxon>Thalassiosirophycidae</taxon>
        <taxon>Thalassiosirales</taxon>
        <taxon>Thalassiosiraceae</taxon>
        <taxon>Thalassiosira</taxon>
    </lineage>
</organism>
<feature type="non-terminal residue" evidence="8">
    <location>
        <position position="319"/>
    </location>
</feature>
<dbReference type="InterPro" id="IPR050291">
    <property type="entry name" value="CDF_Transporter"/>
</dbReference>
<evidence type="ECO:0000259" key="7">
    <source>
        <dbReference type="Pfam" id="PF01545"/>
    </source>
</evidence>
<dbReference type="Proteomes" id="UP000266841">
    <property type="component" value="Unassembled WGS sequence"/>
</dbReference>
<feature type="transmembrane region" description="Helical" evidence="6">
    <location>
        <begin position="174"/>
        <end position="194"/>
    </location>
</feature>
<dbReference type="eggNOG" id="KOG1485">
    <property type="taxonomic scope" value="Eukaryota"/>
</dbReference>
<evidence type="ECO:0000256" key="3">
    <source>
        <dbReference type="ARBA" id="ARBA00022692"/>
    </source>
</evidence>
<reference evidence="8 9" key="1">
    <citation type="journal article" date="2012" name="Genome Biol.">
        <title>Genome and low-iron response of an oceanic diatom adapted to chronic iron limitation.</title>
        <authorList>
            <person name="Lommer M."/>
            <person name="Specht M."/>
            <person name="Roy A.S."/>
            <person name="Kraemer L."/>
            <person name="Andreson R."/>
            <person name="Gutowska M.A."/>
            <person name="Wolf J."/>
            <person name="Bergner S.V."/>
            <person name="Schilhabel M.B."/>
            <person name="Klostermeier U.C."/>
            <person name="Beiko R.G."/>
            <person name="Rosenstiel P."/>
            <person name="Hippler M."/>
            <person name="Laroche J."/>
        </authorList>
    </citation>
    <scope>NUCLEOTIDE SEQUENCE [LARGE SCALE GENOMIC DNA]</scope>
    <source>
        <strain evidence="8 9">CCMP1005</strain>
    </source>
</reference>
<feature type="domain" description="Cation efflux protein transmembrane" evidence="7">
    <location>
        <begin position="110"/>
        <end position="319"/>
    </location>
</feature>
<dbReference type="SUPFAM" id="SSF161111">
    <property type="entry name" value="Cation efflux protein transmembrane domain-like"/>
    <property type="match status" value="1"/>
</dbReference>
<dbReference type="InterPro" id="IPR058533">
    <property type="entry name" value="Cation_efflux_TM"/>
</dbReference>
<keyword evidence="9" id="KW-1185">Reference proteome</keyword>
<accession>K0SJE0</accession>
<dbReference type="PANTHER" id="PTHR43840:SF52">
    <property type="entry name" value="CATION EFFLUX FAMILY PROTEIN"/>
    <property type="match status" value="1"/>
</dbReference>
<proteinExistence type="predicted"/>
<comment type="caution">
    <text evidence="8">The sequence shown here is derived from an EMBL/GenBank/DDBJ whole genome shotgun (WGS) entry which is preliminary data.</text>
</comment>
<evidence type="ECO:0000256" key="4">
    <source>
        <dbReference type="ARBA" id="ARBA00022989"/>
    </source>
</evidence>
<gene>
    <name evidence="8" type="ORF">THAOC_12713</name>
</gene>
<keyword evidence="3 6" id="KW-0812">Transmembrane</keyword>
<dbReference type="AlphaFoldDB" id="K0SJE0"/>
<evidence type="ECO:0000313" key="9">
    <source>
        <dbReference type="Proteomes" id="UP000266841"/>
    </source>
</evidence>
<dbReference type="GO" id="GO:0008324">
    <property type="term" value="F:monoatomic cation transmembrane transporter activity"/>
    <property type="evidence" value="ECO:0007669"/>
    <property type="project" value="InterPro"/>
</dbReference>
<dbReference type="EMBL" id="AGNL01015026">
    <property type="protein sequence ID" value="EJK66373.1"/>
    <property type="molecule type" value="Genomic_DNA"/>
</dbReference>
<evidence type="ECO:0000256" key="5">
    <source>
        <dbReference type="ARBA" id="ARBA00023136"/>
    </source>
</evidence>
<name>K0SJE0_THAOC</name>
<evidence type="ECO:0000256" key="6">
    <source>
        <dbReference type="SAM" id="Phobius"/>
    </source>
</evidence>
<keyword evidence="5 6" id="KW-0472">Membrane</keyword>
<evidence type="ECO:0000256" key="2">
    <source>
        <dbReference type="ARBA" id="ARBA00022448"/>
    </source>
</evidence>
<dbReference type="OrthoDB" id="78296at2759"/>
<dbReference type="GO" id="GO:0016020">
    <property type="term" value="C:membrane"/>
    <property type="evidence" value="ECO:0007669"/>
    <property type="project" value="UniProtKB-SubCell"/>
</dbReference>
<dbReference type="Pfam" id="PF01545">
    <property type="entry name" value="Cation_efflux"/>
    <property type="match status" value="1"/>
</dbReference>
<feature type="transmembrane region" description="Helical" evidence="6">
    <location>
        <begin position="222"/>
        <end position="240"/>
    </location>
</feature>
<dbReference type="PANTHER" id="PTHR43840">
    <property type="entry name" value="MITOCHONDRIAL METAL TRANSPORTER 1-RELATED"/>
    <property type="match status" value="1"/>
</dbReference>
<feature type="transmembrane region" description="Helical" evidence="6">
    <location>
        <begin position="132"/>
        <end position="153"/>
    </location>
</feature>
<evidence type="ECO:0000256" key="1">
    <source>
        <dbReference type="ARBA" id="ARBA00004141"/>
    </source>
</evidence>
<sequence length="319" mass="34811">MKTNHDQTSSVESNAALQNYGSLKSDVTLSLSTDYPSSASGDGTAALQRDHSGFRAFTSLKDKQSRVAFLDSTKNHHHYPEAASSACNHGRASQKDFLSHSTLRKLALDLSLWINIFILLTKMVAYLETYSLSVLAALVDSILDVVSQFILYYTEHRSSKTRSSAHYPAGASRLEPLGVLSCAALMGFASFGVLKEAFETLYDGLVSDNGLDVHLLDDNWSSFWSMSAVVIIKLGLWLLCKRVGQIRLQESKADDSIGGPSVPDAPYYVDTTLEALSLDHWNDMLSNAVAAIALLCAIGNEQLWILDPIGAIIISVYII</sequence>
<evidence type="ECO:0000313" key="8">
    <source>
        <dbReference type="EMBL" id="EJK66373.1"/>
    </source>
</evidence>